<evidence type="ECO:0000256" key="2">
    <source>
        <dbReference type="ARBA" id="ARBA00022448"/>
    </source>
</evidence>
<evidence type="ECO:0000259" key="10">
    <source>
        <dbReference type="PROSITE" id="PS50928"/>
    </source>
</evidence>
<dbReference type="AlphaFoldDB" id="A0A1R4IV89"/>
<keyword evidence="12" id="KW-1185">Reference proteome</keyword>
<dbReference type="GO" id="GO:0005886">
    <property type="term" value="C:plasma membrane"/>
    <property type="evidence" value="ECO:0007669"/>
    <property type="project" value="UniProtKB-SubCell"/>
</dbReference>
<dbReference type="PROSITE" id="PS50928">
    <property type="entry name" value="ABC_TM1"/>
    <property type="match status" value="1"/>
</dbReference>
<sequence length="311" mass="33513">MSNLLPEAPSTPEVVDEAAKNDEKHLSRGRLILKRFWRPLGAKIGVVGLSLIVLLALVGPHIGQWKFDDVDSEWFLSPPSNLHWFGTTQGGRDVFAMTMEGLRKSLIIGFSVALLQTCLASLIGASAAFFGGRVEKSILWIIDLMLVIPSFLMIAILSQNTGGHKGATWLFILLLVAFSWMISSRVVRAMTLSVVNLDYVNAAKFMNVPSWVIITKHVIPNISSFLIIDATLAVAGAIMSETALSFFGFGVQAPDTSLGTLIGEGTQQATTFPWVFLAPATVLVLTLLSVNFIGDALRDAIDPSSKSGGQA</sequence>
<feature type="region of interest" description="Disordered" evidence="9">
    <location>
        <begin position="1"/>
        <end position="20"/>
    </location>
</feature>
<dbReference type="PANTHER" id="PTHR43386">
    <property type="entry name" value="OLIGOPEPTIDE TRANSPORT SYSTEM PERMEASE PROTEIN APPC"/>
    <property type="match status" value="1"/>
</dbReference>
<gene>
    <name evidence="11" type="ORF">FM114_03935</name>
</gene>
<dbReference type="Pfam" id="PF00528">
    <property type="entry name" value="BPD_transp_1"/>
    <property type="match status" value="1"/>
</dbReference>
<evidence type="ECO:0000256" key="1">
    <source>
        <dbReference type="ARBA" id="ARBA00004429"/>
    </source>
</evidence>
<evidence type="ECO:0000256" key="5">
    <source>
        <dbReference type="ARBA" id="ARBA00022692"/>
    </source>
</evidence>
<dbReference type="PANTHER" id="PTHR43386:SF2">
    <property type="entry name" value="OLIGOPEPTIDE TRANSPORT SYSTEM PERMEASE PROTEIN OPPC"/>
    <property type="match status" value="1"/>
</dbReference>
<dbReference type="OrthoDB" id="8906042at2"/>
<keyword evidence="4" id="KW-0997">Cell inner membrane</keyword>
<comment type="subcellular location">
    <subcellularLocation>
        <location evidence="1">Cell inner membrane</location>
        <topology evidence="1">Multi-pass membrane protein</topology>
    </subcellularLocation>
    <subcellularLocation>
        <location evidence="8">Cell membrane</location>
        <topology evidence="8">Multi-pass membrane protein</topology>
    </subcellularLocation>
</comment>
<protein>
    <submittedName>
        <fullName evidence="11">Oligopeptide transport system permease protein OppC (TC 3.A.1.5.1)</fullName>
    </submittedName>
</protein>
<keyword evidence="3" id="KW-1003">Cell membrane</keyword>
<evidence type="ECO:0000313" key="11">
    <source>
        <dbReference type="EMBL" id="SJN23770.1"/>
    </source>
</evidence>
<evidence type="ECO:0000256" key="9">
    <source>
        <dbReference type="SAM" id="MobiDB-lite"/>
    </source>
</evidence>
<feature type="transmembrane region" description="Helical" evidence="8">
    <location>
        <begin position="40"/>
        <end position="62"/>
    </location>
</feature>
<evidence type="ECO:0000256" key="7">
    <source>
        <dbReference type="ARBA" id="ARBA00023136"/>
    </source>
</evidence>
<keyword evidence="5 8" id="KW-0812">Transmembrane</keyword>
<dbReference type="RefSeq" id="WP_094763885.1">
    <property type="nucleotide sequence ID" value="NZ_FUKQ01000012.1"/>
</dbReference>
<comment type="similarity">
    <text evidence="8">Belongs to the binding-protein-dependent transport system permease family.</text>
</comment>
<name>A0A1R4IV89_9ACTN</name>
<dbReference type="EMBL" id="FUKQ01000012">
    <property type="protein sequence ID" value="SJN23770.1"/>
    <property type="molecule type" value="Genomic_DNA"/>
</dbReference>
<dbReference type="GO" id="GO:0055085">
    <property type="term" value="P:transmembrane transport"/>
    <property type="evidence" value="ECO:0007669"/>
    <property type="project" value="InterPro"/>
</dbReference>
<evidence type="ECO:0000256" key="3">
    <source>
        <dbReference type="ARBA" id="ARBA00022475"/>
    </source>
</evidence>
<reference evidence="11 12" key="1">
    <citation type="submission" date="2017-02" db="EMBL/GenBank/DDBJ databases">
        <authorList>
            <person name="Peterson S.W."/>
        </authorList>
    </citation>
    <scope>NUCLEOTIDE SEQUENCE [LARGE SCALE GENOMIC DNA]</scope>
    <source>
        <strain evidence="11 12">LSP_Lj1</strain>
    </source>
</reference>
<evidence type="ECO:0000256" key="4">
    <source>
        <dbReference type="ARBA" id="ARBA00022519"/>
    </source>
</evidence>
<feature type="transmembrane region" description="Helical" evidence="8">
    <location>
        <begin position="106"/>
        <end position="130"/>
    </location>
</feature>
<accession>A0A1R4IV89</accession>
<organism evidence="11 12">
    <name type="scientific">Luteococcus japonicus LSP_Lj1</name>
    <dbReference type="NCBI Taxonomy" id="1255658"/>
    <lineage>
        <taxon>Bacteria</taxon>
        <taxon>Bacillati</taxon>
        <taxon>Actinomycetota</taxon>
        <taxon>Actinomycetes</taxon>
        <taxon>Propionibacteriales</taxon>
        <taxon>Propionibacteriaceae</taxon>
        <taxon>Luteococcus</taxon>
    </lineage>
</organism>
<dbReference type="InterPro" id="IPR000515">
    <property type="entry name" value="MetI-like"/>
</dbReference>
<evidence type="ECO:0000313" key="12">
    <source>
        <dbReference type="Proteomes" id="UP000188342"/>
    </source>
</evidence>
<dbReference type="CDD" id="cd06261">
    <property type="entry name" value="TM_PBP2"/>
    <property type="match status" value="1"/>
</dbReference>
<evidence type="ECO:0000256" key="8">
    <source>
        <dbReference type="RuleBase" id="RU363032"/>
    </source>
</evidence>
<keyword evidence="6 8" id="KW-1133">Transmembrane helix</keyword>
<dbReference type="SUPFAM" id="SSF161098">
    <property type="entry name" value="MetI-like"/>
    <property type="match status" value="1"/>
</dbReference>
<proteinExistence type="inferred from homology"/>
<feature type="transmembrane region" description="Helical" evidence="8">
    <location>
        <begin position="226"/>
        <end position="251"/>
    </location>
</feature>
<dbReference type="InterPro" id="IPR050366">
    <property type="entry name" value="BP-dependent_transpt_permease"/>
</dbReference>
<dbReference type="InterPro" id="IPR035906">
    <property type="entry name" value="MetI-like_sf"/>
</dbReference>
<keyword evidence="2 8" id="KW-0813">Transport</keyword>
<feature type="transmembrane region" description="Helical" evidence="8">
    <location>
        <begin position="169"/>
        <end position="187"/>
    </location>
</feature>
<feature type="transmembrane region" description="Helical" evidence="8">
    <location>
        <begin position="271"/>
        <end position="293"/>
    </location>
</feature>
<dbReference type="STRING" id="1255658.FM114_03935"/>
<feature type="transmembrane region" description="Helical" evidence="8">
    <location>
        <begin position="137"/>
        <end position="157"/>
    </location>
</feature>
<keyword evidence="7 8" id="KW-0472">Membrane</keyword>
<feature type="domain" description="ABC transmembrane type-1" evidence="10">
    <location>
        <begin position="102"/>
        <end position="294"/>
    </location>
</feature>
<dbReference type="Gene3D" id="1.10.3720.10">
    <property type="entry name" value="MetI-like"/>
    <property type="match status" value="1"/>
</dbReference>
<evidence type="ECO:0000256" key="6">
    <source>
        <dbReference type="ARBA" id="ARBA00022989"/>
    </source>
</evidence>
<dbReference type="Proteomes" id="UP000188342">
    <property type="component" value="Unassembled WGS sequence"/>
</dbReference>